<dbReference type="CDD" id="cd07984">
    <property type="entry name" value="LPLAT_LABLAT-like"/>
    <property type="match status" value="1"/>
</dbReference>
<reference evidence="8" key="1">
    <citation type="submission" date="2017-08" db="EMBL/GenBank/DDBJ databases">
        <title>Direct submision.</title>
        <authorList>
            <person name="Kim S.-J."/>
            <person name="Rhee S.-K."/>
        </authorList>
    </citation>
    <scope>NUCLEOTIDE SEQUENCE [LARGE SCALE GENOMIC DNA]</scope>
    <source>
        <strain evidence="8">GI5</strain>
    </source>
</reference>
<dbReference type="InterPro" id="IPR004960">
    <property type="entry name" value="LipA_acyltrans"/>
</dbReference>
<sequence>MTLRILVGLITTVSKQVEDQDIKGSVLVFFVKLIGWLPLPVAGSLGHILGHLVWMFAATPKKVTLKNLELCYPDLSEHERRKLGKASMLETIRTAFEVATAWNQPPEKLLKLITHACGEELLNEALEQKKGIVFIVPHFGNWELANYYMASKCRLLAMYKPAESAALDKMIYKARSQNTQMVAADRRGVVALYRALPSGMATGVLPDQEPTVKSGVWVPFFGVTALTPRLVSKITNDTNSIAIGFGCQRNPDGKSFHVFYEPVDADFYSDDIMVSAAAMNRCVERIINRDPKQYQWEYKRFKRRPNREPGFYK</sequence>
<accession>A0A2K9LFN0</accession>
<dbReference type="Pfam" id="PF03279">
    <property type="entry name" value="Lip_A_acyltrans"/>
    <property type="match status" value="1"/>
</dbReference>
<dbReference type="GO" id="GO:0016746">
    <property type="term" value="F:acyltransferase activity"/>
    <property type="evidence" value="ECO:0007669"/>
    <property type="project" value="UniProtKB-KW"/>
</dbReference>
<keyword evidence="5" id="KW-0472">Membrane</keyword>
<evidence type="ECO:0000313" key="8">
    <source>
        <dbReference type="Proteomes" id="UP000235116"/>
    </source>
</evidence>
<keyword evidence="6" id="KW-0012">Acyltransferase</keyword>
<proteinExistence type="predicted"/>
<gene>
    <name evidence="7" type="ORF">Kalk_01520</name>
</gene>
<dbReference type="KEGG" id="kak:Kalk_01520"/>
<dbReference type="PANTHER" id="PTHR30606">
    <property type="entry name" value="LIPID A BIOSYNTHESIS LAUROYL ACYLTRANSFERASE"/>
    <property type="match status" value="1"/>
</dbReference>
<dbReference type="PANTHER" id="PTHR30606:SF10">
    <property type="entry name" value="PHOSPHATIDYLINOSITOL MANNOSIDE ACYLTRANSFERASE"/>
    <property type="match status" value="1"/>
</dbReference>
<dbReference type="GO" id="GO:0009247">
    <property type="term" value="P:glycolipid biosynthetic process"/>
    <property type="evidence" value="ECO:0007669"/>
    <property type="project" value="UniProtKB-ARBA"/>
</dbReference>
<comment type="subcellular location">
    <subcellularLocation>
        <location evidence="1">Cell inner membrane</location>
    </subcellularLocation>
</comment>
<evidence type="ECO:0000256" key="6">
    <source>
        <dbReference type="ARBA" id="ARBA00023315"/>
    </source>
</evidence>
<evidence type="ECO:0000313" key="7">
    <source>
        <dbReference type="EMBL" id="AUM11186.1"/>
    </source>
</evidence>
<dbReference type="PIRSF" id="PIRSF026649">
    <property type="entry name" value="MsbB"/>
    <property type="match status" value="1"/>
</dbReference>
<evidence type="ECO:0000256" key="5">
    <source>
        <dbReference type="ARBA" id="ARBA00023136"/>
    </source>
</evidence>
<evidence type="ECO:0000256" key="3">
    <source>
        <dbReference type="ARBA" id="ARBA00022519"/>
    </source>
</evidence>
<keyword evidence="4" id="KW-0808">Transferase</keyword>
<name>A0A2K9LFN0_9GAMM</name>
<organism evidence="7 8">
    <name type="scientific">Ketobacter alkanivorans</name>
    <dbReference type="NCBI Taxonomy" id="1917421"/>
    <lineage>
        <taxon>Bacteria</taxon>
        <taxon>Pseudomonadati</taxon>
        <taxon>Pseudomonadota</taxon>
        <taxon>Gammaproteobacteria</taxon>
        <taxon>Pseudomonadales</taxon>
        <taxon>Ketobacteraceae</taxon>
        <taxon>Ketobacter</taxon>
    </lineage>
</organism>
<dbReference type="EMBL" id="CP022684">
    <property type="protein sequence ID" value="AUM11186.1"/>
    <property type="molecule type" value="Genomic_DNA"/>
</dbReference>
<keyword evidence="8" id="KW-1185">Reference proteome</keyword>
<evidence type="ECO:0000256" key="2">
    <source>
        <dbReference type="ARBA" id="ARBA00022475"/>
    </source>
</evidence>
<dbReference type="AlphaFoldDB" id="A0A2K9LFN0"/>
<evidence type="ECO:0008006" key="9">
    <source>
        <dbReference type="Google" id="ProtNLM"/>
    </source>
</evidence>
<dbReference type="GO" id="GO:0005886">
    <property type="term" value="C:plasma membrane"/>
    <property type="evidence" value="ECO:0007669"/>
    <property type="project" value="UniProtKB-SubCell"/>
</dbReference>
<protein>
    <recommendedName>
        <fullName evidence="9">Lipid A biosynthesis acyltransferase</fullName>
    </recommendedName>
</protein>
<evidence type="ECO:0000256" key="4">
    <source>
        <dbReference type="ARBA" id="ARBA00022679"/>
    </source>
</evidence>
<dbReference type="Proteomes" id="UP000235116">
    <property type="component" value="Chromosome"/>
</dbReference>
<evidence type="ECO:0000256" key="1">
    <source>
        <dbReference type="ARBA" id="ARBA00004533"/>
    </source>
</evidence>
<keyword evidence="2" id="KW-1003">Cell membrane</keyword>
<keyword evidence="3" id="KW-0997">Cell inner membrane</keyword>